<gene>
    <name evidence="3" type="ORF">CLLU_14290</name>
</gene>
<dbReference type="GO" id="GO:0008170">
    <property type="term" value="F:N-methyltransferase activity"/>
    <property type="evidence" value="ECO:0007669"/>
    <property type="project" value="InterPro"/>
</dbReference>
<proteinExistence type="predicted"/>
<dbReference type="EMBL" id="PVXP01000015">
    <property type="protein sequence ID" value="PRR85508.1"/>
    <property type="molecule type" value="Genomic_DNA"/>
</dbReference>
<dbReference type="RefSeq" id="WP_106009120.1">
    <property type="nucleotide sequence ID" value="NZ_PVXP01000015.1"/>
</dbReference>
<evidence type="ECO:0000313" key="3">
    <source>
        <dbReference type="EMBL" id="PRR85508.1"/>
    </source>
</evidence>
<dbReference type="InterPro" id="IPR002052">
    <property type="entry name" value="DNA_methylase_N6_adenine_CS"/>
</dbReference>
<name>A0A2T0BNN7_9CLOT</name>
<keyword evidence="4" id="KW-1185">Reference proteome</keyword>
<dbReference type="Gene3D" id="3.40.50.150">
    <property type="entry name" value="Vaccinia Virus protein VP39"/>
    <property type="match status" value="2"/>
</dbReference>
<protein>
    <recommendedName>
        <fullName evidence="5">Methyltransferase</fullName>
    </recommendedName>
</protein>
<dbReference type="AlphaFoldDB" id="A0A2T0BNN7"/>
<dbReference type="Proteomes" id="UP000237798">
    <property type="component" value="Unassembled WGS sequence"/>
</dbReference>
<keyword evidence="2" id="KW-0808">Transferase</keyword>
<reference evidence="3 4" key="1">
    <citation type="submission" date="2018-03" db="EMBL/GenBank/DDBJ databases">
        <title>Genome sequence of Clostridium luticellarii DSM 29923.</title>
        <authorList>
            <person name="Poehlein A."/>
            <person name="Daniel R."/>
        </authorList>
    </citation>
    <scope>NUCLEOTIDE SEQUENCE [LARGE SCALE GENOMIC DNA]</scope>
    <source>
        <strain evidence="3 4">DSM 29923</strain>
    </source>
</reference>
<organism evidence="3 4">
    <name type="scientific">Clostridium luticellarii</name>
    <dbReference type="NCBI Taxonomy" id="1691940"/>
    <lineage>
        <taxon>Bacteria</taxon>
        <taxon>Bacillati</taxon>
        <taxon>Bacillota</taxon>
        <taxon>Clostridia</taxon>
        <taxon>Eubacteriales</taxon>
        <taxon>Clostridiaceae</taxon>
        <taxon>Clostridium</taxon>
    </lineage>
</organism>
<comment type="caution">
    <text evidence="3">The sequence shown here is derived from an EMBL/GenBank/DDBJ whole genome shotgun (WGS) entry which is preliminary data.</text>
</comment>
<evidence type="ECO:0000256" key="2">
    <source>
        <dbReference type="ARBA" id="ARBA00022679"/>
    </source>
</evidence>
<dbReference type="InterPro" id="IPR029063">
    <property type="entry name" value="SAM-dependent_MTases_sf"/>
</dbReference>
<keyword evidence="1" id="KW-0489">Methyltransferase</keyword>
<dbReference type="OrthoDB" id="9773571at2"/>
<dbReference type="SUPFAM" id="SSF53335">
    <property type="entry name" value="S-adenosyl-L-methionine-dependent methyltransferases"/>
    <property type="match status" value="1"/>
</dbReference>
<dbReference type="GO" id="GO:0032259">
    <property type="term" value="P:methylation"/>
    <property type="evidence" value="ECO:0007669"/>
    <property type="project" value="UniProtKB-KW"/>
</dbReference>
<dbReference type="PRINTS" id="PR00508">
    <property type="entry name" value="S21N4MTFRASE"/>
</dbReference>
<accession>A0A2T0BNN7</accession>
<sequence length="215" mass="25474">MSKWNYGDAYLKYPLSQAPYIFNNGSIVQVHDIFNPLPEFMKKADLIFVDPPWNRGNINTFYMKAEKEERIDNFSDFYIRLFKCIRKIKAKTCYIEIGKEFLADFIIEAKKIYKYVTFYNSSYYHSKDKICYVIRGSRKFKKPKLDYMDEEDIIEWVCTNEDYDIIGDLCMGRGLVGLNAYKNGKKFVGTELNHKRLSVLIERIEKYKEGQGNVK</sequence>
<evidence type="ECO:0008006" key="5">
    <source>
        <dbReference type="Google" id="ProtNLM"/>
    </source>
</evidence>
<dbReference type="GO" id="GO:0003677">
    <property type="term" value="F:DNA binding"/>
    <property type="evidence" value="ECO:0007669"/>
    <property type="project" value="InterPro"/>
</dbReference>
<evidence type="ECO:0000256" key="1">
    <source>
        <dbReference type="ARBA" id="ARBA00022603"/>
    </source>
</evidence>
<dbReference type="InterPro" id="IPR001091">
    <property type="entry name" value="RM_Methyltransferase"/>
</dbReference>
<evidence type="ECO:0000313" key="4">
    <source>
        <dbReference type="Proteomes" id="UP000237798"/>
    </source>
</evidence>
<dbReference type="PROSITE" id="PS00092">
    <property type="entry name" value="N6_MTASE"/>
    <property type="match status" value="1"/>
</dbReference>